<dbReference type="Gene3D" id="1.10.8.10">
    <property type="entry name" value="DNA helicase RuvA subunit, C-terminal domain"/>
    <property type="match status" value="1"/>
</dbReference>
<dbReference type="PROSITE" id="PS51450">
    <property type="entry name" value="LRR"/>
    <property type="match status" value="2"/>
</dbReference>
<dbReference type="PANTHER" id="PTHR10662">
    <property type="entry name" value="NUCLEAR RNA EXPORT FACTOR"/>
    <property type="match status" value="1"/>
</dbReference>
<keyword evidence="3" id="KW-0813">Transport</keyword>
<feature type="region of interest" description="Disordered" evidence="8">
    <location>
        <begin position="94"/>
        <end position="200"/>
    </location>
</feature>
<dbReference type="AlphaFoldDB" id="A0AAU9TXP9"/>
<sequence length="1045" mass="120286">MNNNVNLVKNVKKKKNRRKKKQFIPARPPVPTVDPAATLQGLKTIANLIQIHQQLTLTGHKPSNNYNPKPLMSEPRLKKSMFSWQNTQSKFGRQLTNLSSESTSTSSTKTIPTTDTSENVTQDEHSSSDVQNNQNLQSQSVKTSTKSPMSNNLKNIDQTSINDQTKIDQSKKSFDNQEKLRSHTVSNVPTKSNKTDNNQFDDFEIYNSPSFINFETTEVVELNDDDINLNRSIDTNMTQNNDKEKTVKKIIPTNFKTKLQTKKKFERQNLTQIKTTPISLLEDPNNKHLQATGQDEAKKKANKELLDGLSSDIKTVIQDSIKSNDSQKKPQDMHEPGIARPFLQHIRLEPPQQPTETIGIERPFLQQIRLEPPQQPTETNLQETQSSSNIPRPVQCTTNQNVNNYDSNLFVETQNVNTNDSQVYSPTDIYQNIQNNEVSQDGSESPDVLESGNKRVSAFQRLGPLSQPKKPKLTINLSLNKEQAVREVVDESYLDIPVHDRDDINQSTDEIVVKYLPYWPWKKTVALRKKVTARISKTVMMMEKEQMEEVYDRDSALIMILVKGYPPTWTKEQVLDVLLENLKGKSFIPCFIEFTTRECKFFVIRSREALLYIHGFGFVIKTEDVELRITIAQTLLSVKQIDFIPRLVLRKRLASKYNGEKLDLSEFTLKKDISHFIYFPLNREFNQFELVQLHSDVAWERLTELDLSYNRITTIKGFNLQTTTPHLKVLNLSHNNIDSVLVFLPCRNLPLKTLMLDGNPVCLDYIDPDHYVKVMRMIFPGLRELDGVSIKLKGDFPIFKKSYCPEDAEVVIERFLEVFFPLLDAEHDKRLAIQNLYSKKAVLTITCKNKLRYDSACKLMRKFAIKCQNLLEGNLDTVEGVNSIGKLIKKWPLVQHDPTTFTTDVMFHDDSTTIFNITGILKIRAESLAEDEPLLSFSRTIVLSTKNGCKYKIQNEMLYWDEPTEEFSRIAFKSVLIPRKTLSLKFETTPDDNTKIQLVNMFMKVTELDKKASEKCLESKNWHFQHALEYFIKLLKLDNIQTLTL</sequence>
<feature type="domain" description="TAP-C" evidence="10">
    <location>
        <begin position="993"/>
        <end position="1045"/>
    </location>
</feature>
<evidence type="ECO:0000313" key="11">
    <source>
        <dbReference type="EMBL" id="CAH2090561.1"/>
    </source>
</evidence>
<organism evidence="11 12">
    <name type="scientific">Euphydryas editha</name>
    <name type="common">Edith's checkerspot</name>
    <dbReference type="NCBI Taxonomy" id="104508"/>
    <lineage>
        <taxon>Eukaryota</taxon>
        <taxon>Metazoa</taxon>
        <taxon>Ecdysozoa</taxon>
        <taxon>Arthropoda</taxon>
        <taxon>Hexapoda</taxon>
        <taxon>Insecta</taxon>
        <taxon>Pterygota</taxon>
        <taxon>Neoptera</taxon>
        <taxon>Endopterygota</taxon>
        <taxon>Lepidoptera</taxon>
        <taxon>Glossata</taxon>
        <taxon>Ditrysia</taxon>
        <taxon>Papilionoidea</taxon>
        <taxon>Nymphalidae</taxon>
        <taxon>Nymphalinae</taxon>
        <taxon>Euphydryas</taxon>
    </lineage>
</organism>
<keyword evidence="12" id="KW-1185">Reference proteome</keyword>
<evidence type="ECO:0000256" key="4">
    <source>
        <dbReference type="ARBA" id="ARBA00022614"/>
    </source>
</evidence>
<dbReference type="PROSITE" id="PS51281">
    <property type="entry name" value="TAP_C"/>
    <property type="match status" value="1"/>
</dbReference>
<dbReference type="PANTHER" id="PTHR10662:SF22">
    <property type="entry name" value="NUCLEAR RNA EXPORT FACTOR 1"/>
    <property type="match status" value="1"/>
</dbReference>
<keyword evidence="4" id="KW-0433">Leucine-rich repeat</keyword>
<dbReference type="Pfam" id="PF03943">
    <property type="entry name" value="TAP_C"/>
    <property type="match status" value="1"/>
</dbReference>
<evidence type="ECO:0008006" key="13">
    <source>
        <dbReference type="Google" id="ProtNLM"/>
    </source>
</evidence>
<dbReference type="Pfam" id="PF24048">
    <property type="entry name" value="LRR_NXF1-5"/>
    <property type="match status" value="1"/>
</dbReference>
<feature type="domain" description="NTF2" evidence="9">
    <location>
        <begin position="811"/>
        <end position="960"/>
    </location>
</feature>
<dbReference type="InterPro" id="IPR032710">
    <property type="entry name" value="NTF2-like_dom_sf"/>
</dbReference>
<feature type="compositionally biased region" description="Basic and acidic residues" evidence="8">
    <location>
        <begin position="165"/>
        <end position="181"/>
    </location>
</feature>
<dbReference type="InterPro" id="IPR002075">
    <property type="entry name" value="NTF2_dom"/>
</dbReference>
<dbReference type="GO" id="GO:0016973">
    <property type="term" value="P:poly(A)+ mRNA export from nucleus"/>
    <property type="evidence" value="ECO:0007669"/>
    <property type="project" value="TreeGrafter"/>
</dbReference>
<keyword evidence="5" id="KW-0677">Repeat</keyword>
<dbReference type="Proteomes" id="UP001153954">
    <property type="component" value="Unassembled WGS sequence"/>
</dbReference>
<evidence type="ECO:0000256" key="5">
    <source>
        <dbReference type="ARBA" id="ARBA00022737"/>
    </source>
</evidence>
<dbReference type="SUPFAM" id="SSF54427">
    <property type="entry name" value="NTF2-like"/>
    <property type="match status" value="1"/>
</dbReference>
<comment type="caution">
    <text evidence="11">The sequence shown here is derived from an EMBL/GenBank/DDBJ whole genome shotgun (WGS) entry which is preliminary data.</text>
</comment>
<comment type="subcellular location">
    <subcellularLocation>
        <location evidence="1">Nucleus</location>
    </subcellularLocation>
</comment>
<dbReference type="InterPro" id="IPR005637">
    <property type="entry name" value="TAP_C_dom"/>
</dbReference>
<dbReference type="SUPFAM" id="SSF46934">
    <property type="entry name" value="UBA-like"/>
    <property type="match status" value="1"/>
</dbReference>
<evidence type="ECO:0000259" key="9">
    <source>
        <dbReference type="PROSITE" id="PS50177"/>
    </source>
</evidence>
<dbReference type="InterPro" id="IPR001611">
    <property type="entry name" value="Leu-rich_rpt"/>
</dbReference>
<dbReference type="Pfam" id="PF22602">
    <property type="entry name" value="NXF_NTF2"/>
    <property type="match status" value="1"/>
</dbReference>
<dbReference type="SUPFAM" id="SSF52058">
    <property type="entry name" value="L domain-like"/>
    <property type="match status" value="1"/>
</dbReference>
<evidence type="ECO:0000313" key="12">
    <source>
        <dbReference type="Proteomes" id="UP001153954"/>
    </source>
</evidence>
<feature type="region of interest" description="Disordered" evidence="8">
    <location>
        <begin position="375"/>
        <end position="394"/>
    </location>
</feature>
<name>A0AAU9TXP9_EUPED</name>
<evidence type="ECO:0000256" key="7">
    <source>
        <dbReference type="ARBA" id="ARBA00023242"/>
    </source>
</evidence>
<dbReference type="GO" id="GO:0005634">
    <property type="term" value="C:nucleus"/>
    <property type="evidence" value="ECO:0007669"/>
    <property type="project" value="UniProtKB-SubCell"/>
</dbReference>
<dbReference type="InterPro" id="IPR018222">
    <property type="entry name" value="Nuclear_transport_factor_2_euk"/>
</dbReference>
<dbReference type="Gene3D" id="3.80.10.10">
    <property type="entry name" value="Ribonuclease Inhibitor"/>
    <property type="match status" value="1"/>
</dbReference>
<feature type="compositionally biased region" description="Low complexity" evidence="8">
    <location>
        <begin position="128"/>
        <end position="140"/>
    </location>
</feature>
<evidence type="ECO:0000256" key="2">
    <source>
        <dbReference type="ARBA" id="ARBA00009285"/>
    </source>
</evidence>
<protein>
    <recommendedName>
        <fullName evidence="13">NTF2 domain-containing protein</fullName>
    </recommendedName>
</protein>
<evidence type="ECO:0000256" key="8">
    <source>
        <dbReference type="SAM" id="MobiDB-lite"/>
    </source>
</evidence>
<keyword evidence="7" id="KW-0539">Nucleus</keyword>
<dbReference type="PROSITE" id="PS50177">
    <property type="entry name" value="NTF2_DOMAIN"/>
    <property type="match status" value="1"/>
</dbReference>
<evidence type="ECO:0000256" key="1">
    <source>
        <dbReference type="ARBA" id="ARBA00004123"/>
    </source>
</evidence>
<dbReference type="InterPro" id="IPR030217">
    <property type="entry name" value="NXF_fam"/>
</dbReference>
<accession>A0AAU9TXP9</accession>
<dbReference type="GO" id="GO:0003723">
    <property type="term" value="F:RNA binding"/>
    <property type="evidence" value="ECO:0007669"/>
    <property type="project" value="TreeGrafter"/>
</dbReference>
<comment type="similarity">
    <text evidence="2">Belongs to the NXF family.</text>
</comment>
<feature type="compositionally biased region" description="Low complexity" evidence="8">
    <location>
        <begin position="99"/>
        <end position="117"/>
    </location>
</feature>
<evidence type="ECO:0000259" key="10">
    <source>
        <dbReference type="PROSITE" id="PS51281"/>
    </source>
</evidence>
<dbReference type="Gene3D" id="3.10.450.50">
    <property type="match status" value="1"/>
</dbReference>
<reference evidence="11" key="1">
    <citation type="submission" date="2022-03" db="EMBL/GenBank/DDBJ databases">
        <authorList>
            <person name="Tunstrom K."/>
        </authorList>
    </citation>
    <scope>NUCLEOTIDE SEQUENCE</scope>
</reference>
<feature type="compositionally biased region" description="Polar residues" evidence="8">
    <location>
        <begin position="376"/>
        <end position="394"/>
    </location>
</feature>
<feature type="compositionally biased region" description="Polar residues" evidence="8">
    <location>
        <begin position="183"/>
        <end position="198"/>
    </location>
</feature>
<dbReference type="EMBL" id="CAKOGL010000009">
    <property type="protein sequence ID" value="CAH2090561.1"/>
    <property type="molecule type" value="Genomic_DNA"/>
</dbReference>
<gene>
    <name evidence="11" type="ORF">EEDITHA_LOCUS6503</name>
</gene>
<evidence type="ECO:0000256" key="3">
    <source>
        <dbReference type="ARBA" id="ARBA00022448"/>
    </source>
</evidence>
<dbReference type="InterPro" id="IPR057125">
    <property type="entry name" value="NXF1/2/3/5-like_LRR"/>
</dbReference>
<feature type="compositionally biased region" description="Polar residues" evidence="8">
    <location>
        <begin position="141"/>
        <end position="164"/>
    </location>
</feature>
<dbReference type="InterPro" id="IPR009060">
    <property type="entry name" value="UBA-like_sf"/>
</dbReference>
<keyword evidence="6" id="KW-0509">mRNA transport</keyword>
<dbReference type="InterPro" id="IPR032675">
    <property type="entry name" value="LRR_dom_sf"/>
</dbReference>
<proteinExistence type="inferred from homology"/>
<evidence type="ECO:0000256" key="6">
    <source>
        <dbReference type="ARBA" id="ARBA00022816"/>
    </source>
</evidence>